<feature type="compositionally biased region" description="Polar residues" evidence="4">
    <location>
        <begin position="303"/>
        <end position="318"/>
    </location>
</feature>
<feature type="compositionally biased region" description="Basic and acidic residues" evidence="4">
    <location>
        <begin position="656"/>
        <end position="667"/>
    </location>
</feature>
<feature type="signal peptide" evidence="5">
    <location>
        <begin position="1"/>
        <end position="20"/>
    </location>
</feature>
<keyword evidence="3" id="KW-0413">Isomerase</keyword>
<dbReference type="PROSITE" id="PS50072">
    <property type="entry name" value="CSA_PPIASE_2"/>
    <property type="match status" value="1"/>
</dbReference>
<dbReference type="Gene3D" id="2.40.100.10">
    <property type="entry name" value="Cyclophilin-like"/>
    <property type="match status" value="1"/>
</dbReference>
<evidence type="ECO:0000256" key="2">
    <source>
        <dbReference type="ARBA" id="ARBA00023110"/>
    </source>
</evidence>
<dbReference type="Proteomes" id="UP000694395">
    <property type="component" value="Chromosome 11"/>
</dbReference>
<feature type="region of interest" description="Disordered" evidence="4">
    <location>
        <begin position="765"/>
        <end position="1132"/>
    </location>
</feature>
<reference evidence="7" key="1">
    <citation type="submission" date="2020-07" db="EMBL/GenBank/DDBJ databases">
        <title>A long reads based de novo assembly of the rainbow trout Arlee double haploid line genome.</title>
        <authorList>
            <person name="Gao G."/>
            <person name="Palti Y."/>
        </authorList>
    </citation>
    <scope>NUCLEOTIDE SEQUENCE [LARGE SCALE GENOMIC DNA]</scope>
</reference>
<evidence type="ECO:0000256" key="4">
    <source>
        <dbReference type="SAM" id="MobiDB-lite"/>
    </source>
</evidence>
<feature type="compositionally biased region" description="Basic and acidic residues" evidence="4">
    <location>
        <begin position="436"/>
        <end position="464"/>
    </location>
</feature>
<feature type="compositionally biased region" description="Basic residues" evidence="4">
    <location>
        <begin position="204"/>
        <end position="223"/>
    </location>
</feature>
<feature type="compositionally biased region" description="Basic and acidic residues" evidence="4">
    <location>
        <begin position="935"/>
        <end position="944"/>
    </location>
</feature>
<feature type="compositionally biased region" description="Low complexity" evidence="4">
    <location>
        <begin position="492"/>
        <end position="535"/>
    </location>
</feature>
<dbReference type="GO" id="GO:0016018">
    <property type="term" value="F:cyclosporin A binding"/>
    <property type="evidence" value="ECO:0007669"/>
    <property type="project" value="TreeGrafter"/>
</dbReference>
<feature type="compositionally biased region" description="Basic and acidic residues" evidence="4">
    <location>
        <begin position="374"/>
        <end position="388"/>
    </location>
</feature>
<accession>A0A8C7W5W4</accession>
<reference evidence="7" key="2">
    <citation type="submission" date="2025-08" db="UniProtKB">
        <authorList>
            <consortium name="Ensembl"/>
        </authorList>
    </citation>
    <scope>IDENTIFICATION</scope>
</reference>
<feature type="compositionally biased region" description="Basic and acidic residues" evidence="4">
    <location>
        <begin position="567"/>
        <end position="576"/>
    </location>
</feature>
<dbReference type="PANTHER" id="PTHR11071">
    <property type="entry name" value="PEPTIDYL-PROLYL CIS-TRANS ISOMERASE"/>
    <property type="match status" value="1"/>
</dbReference>
<evidence type="ECO:0000256" key="1">
    <source>
        <dbReference type="ARBA" id="ARBA00013194"/>
    </source>
</evidence>
<feature type="compositionally biased region" description="Basic residues" evidence="4">
    <location>
        <begin position="687"/>
        <end position="703"/>
    </location>
</feature>
<feature type="compositionally biased region" description="Basic residues" evidence="4">
    <location>
        <begin position="319"/>
        <end position="329"/>
    </location>
</feature>
<reference evidence="7" key="3">
    <citation type="submission" date="2025-09" db="UniProtKB">
        <authorList>
            <consortium name="Ensembl"/>
        </authorList>
    </citation>
    <scope>IDENTIFICATION</scope>
</reference>
<organism evidence="7 8">
    <name type="scientific">Oncorhynchus mykiss</name>
    <name type="common">Rainbow trout</name>
    <name type="synonym">Salmo gairdneri</name>
    <dbReference type="NCBI Taxonomy" id="8022"/>
    <lineage>
        <taxon>Eukaryota</taxon>
        <taxon>Metazoa</taxon>
        <taxon>Chordata</taxon>
        <taxon>Craniata</taxon>
        <taxon>Vertebrata</taxon>
        <taxon>Euteleostomi</taxon>
        <taxon>Actinopterygii</taxon>
        <taxon>Neopterygii</taxon>
        <taxon>Teleostei</taxon>
        <taxon>Protacanthopterygii</taxon>
        <taxon>Salmoniformes</taxon>
        <taxon>Salmonidae</taxon>
        <taxon>Salmoninae</taxon>
        <taxon>Oncorhynchus</taxon>
    </lineage>
</organism>
<keyword evidence="5" id="KW-0732">Signal</keyword>
<feature type="compositionally biased region" description="Low complexity" evidence="4">
    <location>
        <begin position="1356"/>
        <end position="1382"/>
    </location>
</feature>
<feature type="compositionally biased region" description="Basic residues" evidence="4">
    <location>
        <begin position="945"/>
        <end position="983"/>
    </location>
</feature>
<feature type="compositionally biased region" description="Basic residues" evidence="4">
    <location>
        <begin position="668"/>
        <end position="677"/>
    </location>
</feature>
<dbReference type="InterPro" id="IPR029000">
    <property type="entry name" value="Cyclophilin-like_dom_sf"/>
</dbReference>
<feature type="compositionally biased region" description="Polar residues" evidence="4">
    <location>
        <begin position="1046"/>
        <end position="1055"/>
    </location>
</feature>
<feature type="compositionally biased region" description="Polar residues" evidence="4">
    <location>
        <begin position="1273"/>
        <end position="1282"/>
    </location>
</feature>
<keyword evidence="2" id="KW-0697">Rotamase</keyword>
<feature type="compositionally biased region" description="Low complexity" evidence="4">
    <location>
        <begin position="1421"/>
        <end position="1431"/>
    </location>
</feature>
<dbReference type="GO" id="GO:0005739">
    <property type="term" value="C:mitochondrion"/>
    <property type="evidence" value="ECO:0007669"/>
    <property type="project" value="TreeGrafter"/>
</dbReference>
<proteinExistence type="predicted"/>
<evidence type="ECO:0000313" key="7">
    <source>
        <dbReference type="Ensembl" id="ENSOMYP00000071324.2"/>
    </source>
</evidence>
<feature type="region of interest" description="Disordered" evidence="4">
    <location>
        <begin position="1171"/>
        <end position="1443"/>
    </location>
</feature>
<sequence length="1443" mass="161573">MPFLSLPPPFLARSLPPSLALCLAGVPVCSVVRMGVKERPQCYFDVEINREPVGRIVYQLFSDVCPKTSKNFLSLCTGERGTGKSTGKKLCFKGSTFHRVVKNFMIQGGDFTEGNGRGGESIYGGYFEECGLLQNEKTRTLFSNTTELSCCPWPTAANTPTGPNSSFLEGKRKRRSHSADSSLSSPGSSQFSSLESGSESEEKHHHHRRKRHSKSKRSKKRRREREVKREGHTDRVEPGLKGPVDGGMVAVAVEEEGGGKEQSGLKREKPVVRPEEIPPVPENRFLLRRDQPGQEDQPDTTKSEVSSLPNDLKQSVTKSGRKIKGRGTMRYHTPTCSKSHSASEEEGQGSSETPPHWKEEMQRTKTYQPPSVERWSRGDKWEGDRSRSDSPWSQSPECSSGHSTDRSSQPRPHRKEKKKAKRKKAKRRKHAKRQKKESTKSKEPKQSPVREGHWTNPGDIERRSLSVSRTPSAHRRSLRKQCSGSGKRHHSSPSSRDSSSYTPSRSRSRGRSVSYSQSRSLSHSRSRSLSMSRSTSRSRSRSRYRSRSRSLSRLRRRKATRSSKKSKMADVSRLKPDASAAGTVKGVDTKATALPATPAPENAPVIPMSDSPPPSRWKPGQKPWKPSYVRVQEVKTKTTPACLSPIGPTAPSTSDNHPDNSHLEKSRGSKSHRHQRRSPSGSYRSRSYSRSHSHSRSHSRSRIRSPGPYYSRSSSYSRSDSYDSHRRGLDKTLDKTIDKGWKQYYSSLKRIKNLDKYLKAPDSQINMFSSDSEDGTASEHSPGPRQNGSKGPKLFGILSEDRRHQETEAKSLKPNQKSLEEPSSRSEWDSDGDKLGRKTSLVNNQKPDVRSAEIPDQRLAALAGWDSESDSEKVLPKMATTEPKVFLSEKEEGEASSESEHEHHVRSHSKMNKAPGTSVLLLPAPVHNATPLEGSPEKSPEAERHKSRKKNKRKHKRKRRSSAKSGSHRSKVKSKRSKRKHQKLKETFHWQPPMEFGEDEEEDESQKEKRLEQKHTAVKDSPQRAVRGRPGKSPCLEKEDKERSPASPNRNSSVQPMPHSVEDAAEITKELKAKPIANSNPKHSKPQDLTANLPKMDQPEMVDDMEICTPEHDLPDPTTEPPGLPGQQAPDISLKTLSPLSRSLKKGDVFLSPVKDPQCTASLPAVMLASGEQQETAAGRAAGPPVDPKWKPLKGMAALQALNPNPSSLARLLPTRLPEHSGPRTQPQEGIRPQGSRTQSQGGRTQGGVSIQIKSQSRVRPGSLFDEVRKTARLNQRPRNQDSSSSEERSQSAAGAGGGATEKEQGSRRSRSGSSPSHRSRSRGRSPSSSRSRNRSRSSSYSSRSRSRSRRRYPRGRSQSRSITYRSYNSHSRTYSRSNSRSRSYDRRRRSRSDSYDTYSSRSRSRSSSRRRGRRSDSYRSSRSYHSSSRSSSRHWSHSGRYS</sequence>
<dbReference type="EC" id="5.2.1.8" evidence="1"/>
<dbReference type="InterPro" id="IPR020892">
    <property type="entry name" value="Cyclophilin-type_PPIase_CS"/>
</dbReference>
<feature type="compositionally biased region" description="Basic residues" evidence="4">
    <location>
        <begin position="1432"/>
        <end position="1443"/>
    </location>
</feature>
<gene>
    <name evidence="7" type="primary">nktr</name>
</gene>
<feature type="compositionally biased region" description="Low complexity" evidence="4">
    <location>
        <begin position="1234"/>
        <end position="1243"/>
    </location>
</feature>
<feature type="compositionally biased region" description="Basic residues" evidence="4">
    <location>
        <begin position="536"/>
        <end position="566"/>
    </location>
</feature>
<dbReference type="PROSITE" id="PS00170">
    <property type="entry name" value="CSA_PPIASE_1"/>
    <property type="match status" value="1"/>
</dbReference>
<feature type="domain" description="PPIase cyclophilin-type" evidence="6">
    <location>
        <begin position="43"/>
        <end position="203"/>
    </location>
</feature>
<dbReference type="Ensembl" id="ENSOMYT00000077651.2">
    <property type="protein sequence ID" value="ENSOMYP00000071324.2"/>
    <property type="gene ID" value="ENSOMYG00000032970.2"/>
</dbReference>
<feature type="compositionally biased region" description="Basic and acidic residues" evidence="4">
    <location>
        <begin position="720"/>
        <end position="736"/>
    </location>
</feature>
<feature type="compositionally biased region" description="Low complexity" evidence="4">
    <location>
        <begin position="589"/>
        <end position="604"/>
    </location>
</feature>
<feature type="compositionally biased region" description="Basic and acidic residues" evidence="4">
    <location>
        <begin position="799"/>
        <end position="811"/>
    </location>
</feature>
<feature type="compositionally biased region" description="Acidic residues" evidence="4">
    <location>
        <begin position="996"/>
        <end position="1005"/>
    </location>
</feature>
<dbReference type="Pfam" id="PF00160">
    <property type="entry name" value="Pro_isomerase"/>
    <property type="match status" value="1"/>
</dbReference>
<dbReference type="GeneTree" id="ENSGT00940000158548"/>
<dbReference type="InterPro" id="IPR002130">
    <property type="entry name" value="Cyclophilin-type_PPIase_dom"/>
</dbReference>
<dbReference type="PRINTS" id="PR00153">
    <property type="entry name" value="CSAPPISMRASE"/>
</dbReference>
<feature type="compositionally biased region" description="Basic and acidic residues" evidence="4">
    <location>
        <begin position="847"/>
        <end position="856"/>
    </location>
</feature>
<feature type="compositionally biased region" description="Polar residues" evidence="4">
    <location>
        <begin position="156"/>
        <end position="167"/>
    </location>
</feature>
<dbReference type="GO" id="GO:0006457">
    <property type="term" value="P:protein folding"/>
    <property type="evidence" value="ECO:0007669"/>
    <property type="project" value="InterPro"/>
</dbReference>
<keyword evidence="8" id="KW-1185">Reference proteome</keyword>
<feature type="compositionally biased region" description="Basic residues" evidence="4">
    <location>
        <begin position="1403"/>
        <end position="1414"/>
    </location>
</feature>
<protein>
    <recommendedName>
        <fullName evidence="1">peptidylprolyl isomerase</fullName>
        <ecNumber evidence="1">5.2.1.8</ecNumber>
    </recommendedName>
</protein>
<evidence type="ECO:0000256" key="3">
    <source>
        <dbReference type="ARBA" id="ARBA00023235"/>
    </source>
</evidence>
<feature type="region of interest" description="Disordered" evidence="4">
    <location>
        <begin position="153"/>
        <end position="736"/>
    </location>
</feature>
<dbReference type="PANTHER" id="PTHR11071:SF257">
    <property type="entry name" value="NK-TUMOR RECOGNITION PROTEIN"/>
    <property type="match status" value="1"/>
</dbReference>
<feature type="compositionally biased region" description="Basic residues" evidence="4">
    <location>
        <begin position="411"/>
        <end position="435"/>
    </location>
</feature>
<feature type="chain" id="PRO_5035466193" description="peptidylprolyl isomerase" evidence="5">
    <location>
        <begin position="21"/>
        <end position="1443"/>
    </location>
</feature>
<name>A0A8C7W5W4_ONCMY</name>
<feature type="compositionally biased region" description="Basic and acidic residues" evidence="4">
    <location>
        <begin position="257"/>
        <end position="276"/>
    </location>
</feature>
<dbReference type="GO" id="GO:0003755">
    <property type="term" value="F:peptidyl-prolyl cis-trans isomerase activity"/>
    <property type="evidence" value="ECO:0007669"/>
    <property type="project" value="UniProtKB-KW"/>
</dbReference>
<feature type="compositionally biased region" description="Basic and acidic residues" evidence="4">
    <location>
        <begin position="818"/>
        <end position="836"/>
    </location>
</feature>
<dbReference type="SUPFAM" id="SSF50891">
    <property type="entry name" value="Cyclophilin-like"/>
    <property type="match status" value="1"/>
</dbReference>
<feature type="compositionally biased region" description="Low complexity" evidence="4">
    <location>
        <begin position="704"/>
        <end position="719"/>
    </location>
</feature>
<feature type="compositionally biased region" description="Basic and acidic residues" evidence="4">
    <location>
        <begin position="1035"/>
        <end position="1044"/>
    </location>
</feature>
<feature type="compositionally biased region" description="Basic and acidic residues" evidence="4">
    <location>
        <begin position="1006"/>
        <end position="1022"/>
    </location>
</feature>
<feature type="compositionally biased region" description="Basic and acidic residues" evidence="4">
    <location>
        <begin position="1060"/>
        <end position="1073"/>
    </location>
</feature>
<feature type="compositionally biased region" description="Low complexity" evidence="4">
    <location>
        <begin position="1325"/>
        <end position="1344"/>
    </location>
</feature>
<feature type="compositionally biased region" description="Polar residues" evidence="4">
    <location>
        <begin position="389"/>
        <end position="410"/>
    </location>
</feature>
<evidence type="ECO:0000313" key="8">
    <source>
        <dbReference type="Proteomes" id="UP000694395"/>
    </source>
</evidence>
<feature type="compositionally biased region" description="Basic and acidic residues" evidence="4">
    <location>
        <begin position="224"/>
        <end position="238"/>
    </location>
</feature>
<evidence type="ECO:0000256" key="5">
    <source>
        <dbReference type="SAM" id="SignalP"/>
    </source>
</evidence>
<evidence type="ECO:0000259" key="6">
    <source>
        <dbReference type="PROSITE" id="PS50072"/>
    </source>
</evidence>
<feature type="compositionally biased region" description="Basic residues" evidence="4">
    <location>
        <begin position="1345"/>
        <end position="1355"/>
    </location>
</feature>
<feature type="compositionally biased region" description="Low complexity" evidence="4">
    <location>
        <begin position="179"/>
        <end position="197"/>
    </location>
</feature>